<dbReference type="InterPro" id="IPR050415">
    <property type="entry name" value="MRET"/>
</dbReference>
<keyword evidence="5" id="KW-0560">Oxidoreductase</keyword>
<dbReference type="PANTHER" id="PTHR47354:SF1">
    <property type="entry name" value="CARNITINE MONOOXYGENASE REDUCTASE SUBUNIT"/>
    <property type="match status" value="1"/>
</dbReference>
<evidence type="ECO:0000256" key="4">
    <source>
        <dbReference type="ARBA" id="ARBA00022723"/>
    </source>
</evidence>
<dbReference type="InterPro" id="IPR039261">
    <property type="entry name" value="FNR_nucleotide-bd"/>
</dbReference>
<dbReference type="PANTHER" id="PTHR47354">
    <property type="entry name" value="NADH OXIDOREDUCTASE HCR"/>
    <property type="match status" value="1"/>
</dbReference>
<dbReference type="Proteomes" id="UP000543556">
    <property type="component" value="Unassembled WGS sequence"/>
</dbReference>
<dbReference type="CDD" id="cd06185">
    <property type="entry name" value="PDR_like"/>
    <property type="match status" value="1"/>
</dbReference>
<keyword evidence="11" id="KW-1185">Reference proteome</keyword>
<dbReference type="InterPro" id="IPR036010">
    <property type="entry name" value="2Fe-2S_ferredoxin-like_sf"/>
</dbReference>
<dbReference type="Gene3D" id="3.40.50.80">
    <property type="entry name" value="Nucleotide-binding domain of ferredoxin-NADP reductase (FNR) module"/>
    <property type="match status" value="1"/>
</dbReference>
<dbReference type="PROSITE" id="PS51384">
    <property type="entry name" value="FAD_FR"/>
    <property type="match status" value="1"/>
</dbReference>
<dbReference type="PRINTS" id="PR00409">
    <property type="entry name" value="PHDIOXRDTASE"/>
</dbReference>
<protein>
    <submittedName>
        <fullName evidence="10">Oxidoreductase</fullName>
    </submittedName>
</protein>
<feature type="domain" description="2Fe-2S ferredoxin-type" evidence="8">
    <location>
        <begin position="233"/>
        <end position="319"/>
    </location>
</feature>
<comment type="caution">
    <text evidence="10">The sequence shown here is derived from an EMBL/GenBank/DDBJ whole genome shotgun (WGS) entry which is preliminary data.</text>
</comment>
<comment type="cofactor">
    <cofactor evidence="1">
        <name>FAD</name>
        <dbReference type="ChEBI" id="CHEBI:57692"/>
    </cofactor>
</comment>
<evidence type="ECO:0000313" key="10">
    <source>
        <dbReference type="EMBL" id="NVM96424.1"/>
    </source>
</evidence>
<dbReference type="GO" id="GO:0051537">
    <property type="term" value="F:2 iron, 2 sulfur cluster binding"/>
    <property type="evidence" value="ECO:0007669"/>
    <property type="project" value="UniProtKB-KW"/>
</dbReference>
<sequence length="319" mass="34568">MTEFSDVTVTTIKHESDCVVSLVLEHPLDSPLPEWQPGAHVDVLLPNGLVRQYSLCSEPGEPQWRLAVLHEVSGRGGSDFVHNELLPGTKVQVRGPRNNFALGPAPEYLFIAGGIGITPILPMVRQADRSGVPWRLVYLGRSRQSMAFLDELGVYGDKVEVHADDESGRYALAEVLEQPEAGFHLYTCGPGPLLKAIQRYINPWVDQSRFHYERFVGDPADAGAATAPAAGDHEFVVELNDGQEIDVPVGTTILAALGSAGVRVLSSCQEGICGTCETGVLAGEVDHRDSLLSEGERAAMDTMMICVSRCKGRRLVLDL</sequence>
<dbReference type="Pfam" id="PF00111">
    <property type="entry name" value="Fer2"/>
    <property type="match status" value="1"/>
</dbReference>
<feature type="domain" description="FAD-binding FR-type" evidence="9">
    <location>
        <begin position="2"/>
        <end position="103"/>
    </location>
</feature>
<keyword evidence="7" id="KW-0411">Iron-sulfur</keyword>
<dbReference type="SUPFAM" id="SSF63380">
    <property type="entry name" value="Riboflavin synthase domain-like"/>
    <property type="match status" value="1"/>
</dbReference>
<keyword evidence="3" id="KW-0001">2Fe-2S</keyword>
<dbReference type="AlphaFoldDB" id="A0A7Y7IJ58"/>
<evidence type="ECO:0000256" key="7">
    <source>
        <dbReference type="ARBA" id="ARBA00023014"/>
    </source>
</evidence>
<dbReference type="GO" id="GO:0016491">
    <property type="term" value="F:oxidoreductase activity"/>
    <property type="evidence" value="ECO:0007669"/>
    <property type="project" value="UniProtKB-KW"/>
</dbReference>
<evidence type="ECO:0000313" key="11">
    <source>
        <dbReference type="Proteomes" id="UP000543556"/>
    </source>
</evidence>
<dbReference type="Gene3D" id="2.40.30.10">
    <property type="entry name" value="Translation factors"/>
    <property type="match status" value="1"/>
</dbReference>
<dbReference type="SUPFAM" id="SSF54292">
    <property type="entry name" value="2Fe-2S ferredoxin-like"/>
    <property type="match status" value="1"/>
</dbReference>
<dbReference type="InterPro" id="IPR017927">
    <property type="entry name" value="FAD-bd_FR_type"/>
</dbReference>
<keyword evidence="4" id="KW-0479">Metal-binding</keyword>
<dbReference type="InterPro" id="IPR017938">
    <property type="entry name" value="Riboflavin_synthase-like_b-brl"/>
</dbReference>
<evidence type="ECO:0000256" key="3">
    <source>
        <dbReference type="ARBA" id="ARBA00022714"/>
    </source>
</evidence>
<evidence type="ECO:0000256" key="2">
    <source>
        <dbReference type="ARBA" id="ARBA00022630"/>
    </source>
</evidence>
<proteinExistence type="predicted"/>
<dbReference type="SUPFAM" id="SSF52343">
    <property type="entry name" value="Ferredoxin reductase-like, C-terminal NADP-linked domain"/>
    <property type="match status" value="1"/>
</dbReference>
<dbReference type="EMBL" id="JAAMFM010000031">
    <property type="protein sequence ID" value="NVM96424.1"/>
    <property type="molecule type" value="Genomic_DNA"/>
</dbReference>
<evidence type="ECO:0000256" key="6">
    <source>
        <dbReference type="ARBA" id="ARBA00023004"/>
    </source>
</evidence>
<dbReference type="CDD" id="cd00207">
    <property type="entry name" value="fer2"/>
    <property type="match status" value="1"/>
</dbReference>
<dbReference type="GO" id="GO:0046872">
    <property type="term" value="F:metal ion binding"/>
    <property type="evidence" value="ECO:0007669"/>
    <property type="project" value="UniProtKB-KW"/>
</dbReference>
<reference evidence="10 11" key="1">
    <citation type="submission" date="2020-02" db="EMBL/GenBank/DDBJ databases">
        <title>Genome sequence of strain AETb3-4.</title>
        <authorList>
            <person name="Gao J."/>
            <person name="Zhang X."/>
        </authorList>
    </citation>
    <scope>NUCLEOTIDE SEQUENCE [LARGE SCALE GENOMIC DNA]</scope>
    <source>
        <strain evidence="10 11">AETb3-4</strain>
    </source>
</reference>
<dbReference type="Gene3D" id="3.10.20.30">
    <property type="match status" value="1"/>
</dbReference>
<dbReference type="PROSITE" id="PS51085">
    <property type="entry name" value="2FE2S_FER_2"/>
    <property type="match status" value="1"/>
</dbReference>
<evidence type="ECO:0000256" key="1">
    <source>
        <dbReference type="ARBA" id="ARBA00001974"/>
    </source>
</evidence>
<dbReference type="InterPro" id="IPR006058">
    <property type="entry name" value="2Fe2S_fd_BS"/>
</dbReference>
<name>A0A7Y7IJ58_9MICC</name>
<dbReference type="InterPro" id="IPR012675">
    <property type="entry name" value="Beta-grasp_dom_sf"/>
</dbReference>
<accession>A0A7Y7IJ58</accession>
<organism evidence="10 11">
    <name type="scientific">Arthrobacter wenxiniae</name>
    <dbReference type="NCBI Taxonomy" id="2713570"/>
    <lineage>
        <taxon>Bacteria</taxon>
        <taxon>Bacillati</taxon>
        <taxon>Actinomycetota</taxon>
        <taxon>Actinomycetes</taxon>
        <taxon>Micrococcales</taxon>
        <taxon>Micrococcaceae</taxon>
        <taxon>Arthrobacter</taxon>
    </lineage>
</organism>
<dbReference type="InterPro" id="IPR001041">
    <property type="entry name" value="2Fe-2S_ferredoxin-type"/>
</dbReference>
<keyword evidence="2" id="KW-0285">Flavoprotein</keyword>
<evidence type="ECO:0000259" key="8">
    <source>
        <dbReference type="PROSITE" id="PS51085"/>
    </source>
</evidence>
<evidence type="ECO:0000256" key="5">
    <source>
        <dbReference type="ARBA" id="ARBA00023002"/>
    </source>
</evidence>
<evidence type="ECO:0000259" key="9">
    <source>
        <dbReference type="PROSITE" id="PS51384"/>
    </source>
</evidence>
<keyword evidence="6" id="KW-0408">Iron</keyword>
<dbReference type="PROSITE" id="PS00197">
    <property type="entry name" value="2FE2S_FER_1"/>
    <property type="match status" value="1"/>
</dbReference>
<gene>
    <name evidence="10" type="ORF">G6034_16220</name>
</gene>